<organism evidence="1 2">
    <name type="scientific">Synchytrium microbalum</name>
    <dbReference type="NCBI Taxonomy" id="1806994"/>
    <lineage>
        <taxon>Eukaryota</taxon>
        <taxon>Fungi</taxon>
        <taxon>Fungi incertae sedis</taxon>
        <taxon>Chytridiomycota</taxon>
        <taxon>Chytridiomycota incertae sedis</taxon>
        <taxon>Chytridiomycetes</taxon>
        <taxon>Synchytriales</taxon>
        <taxon>Synchytriaceae</taxon>
        <taxon>Synchytrium</taxon>
    </lineage>
</organism>
<name>A0A507CHB3_9FUNG</name>
<evidence type="ECO:0000313" key="1">
    <source>
        <dbReference type="EMBL" id="TPX36953.1"/>
    </source>
</evidence>
<dbReference type="Proteomes" id="UP000319731">
    <property type="component" value="Unassembled WGS sequence"/>
</dbReference>
<dbReference type="SUPFAM" id="SSF69118">
    <property type="entry name" value="AhpD-like"/>
    <property type="match status" value="1"/>
</dbReference>
<dbReference type="OrthoDB" id="9998495at2759"/>
<dbReference type="STRING" id="1806994.A0A507CHB3"/>
<evidence type="ECO:0000313" key="2">
    <source>
        <dbReference type="Proteomes" id="UP000319731"/>
    </source>
</evidence>
<dbReference type="GeneID" id="42002182"/>
<dbReference type="InterPro" id="IPR029032">
    <property type="entry name" value="AhpD-like"/>
</dbReference>
<keyword evidence="2" id="KW-1185">Reference proteome</keyword>
<dbReference type="RefSeq" id="XP_031027024.1">
    <property type="nucleotide sequence ID" value="XM_031166885.1"/>
</dbReference>
<dbReference type="Gene3D" id="1.20.1290.10">
    <property type="entry name" value="AhpD-like"/>
    <property type="match status" value="1"/>
</dbReference>
<comment type="caution">
    <text evidence="1">The sequence shown here is derived from an EMBL/GenBank/DDBJ whole genome shotgun (WGS) entry which is preliminary data.</text>
</comment>
<evidence type="ECO:0008006" key="3">
    <source>
        <dbReference type="Google" id="ProtNLM"/>
    </source>
</evidence>
<proteinExistence type="predicted"/>
<protein>
    <recommendedName>
        <fullName evidence="3">Carboxymuconolactone decarboxylase-like domain-containing protein</fullName>
    </recommendedName>
</protein>
<dbReference type="AlphaFoldDB" id="A0A507CHB3"/>
<dbReference type="EMBL" id="QEAO01000003">
    <property type="protein sequence ID" value="TPX36953.1"/>
    <property type="molecule type" value="Genomic_DNA"/>
</dbReference>
<dbReference type="PANTHER" id="PTHR34846:SF11">
    <property type="entry name" value="4-CARBOXYMUCONOLACTONE DECARBOXYLASE FAMILY PROTEIN (AFU_ORTHOLOGUE AFUA_6G11590)"/>
    <property type="match status" value="1"/>
</dbReference>
<accession>A0A507CHB3</accession>
<gene>
    <name evidence="1" type="ORF">SmJEL517_g00957</name>
</gene>
<reference evidence="1 2" key="1">
    <citation type="journal article" date="2019" name="Sci. Rep.">
        <title>Comparative genomics of chytrid fungi reveal insights into the obligate biotrophic and pathogenic lifestyle of Synchytrium endobioticum.</title>
        <authorList>
            <person name="van de Vossenberg B.T.L.H."/>
            <person name="Warris S."/>
            <person name="Nguyen H.D.T."/>
            <person name="van Gent-Pelzer M.P.E."/>
            <person name="Joly D.L."/>
            <person name="van de Geest H.C."/>
            <person name="Bonants P.J.M."/>
            <person name="Smith D.S."/>
            <person name="Levesque C.A."/>
            <person name="van der Lee T.A.J."/>
        </authorList>
    </citation>
    <scope>NUCLEOTIDE SEQUENCE [LARGE SCALE GENOMIC DNA]</scope>
    <source>
        <strain evidence="1 2">JEL517</strain>
    </source>
</reference>
<dbReference type="PANTHER" id="PTHR34846">
    <property type="entry name" value="4-CARBOXYMUCONOLACTONE DECARBOXYLASE FAMILY PROTEIN (AFU_ORTHOLOGUE AFUA_6G11590)"/>
    <property type="match status" value="1"/>
</dbReference>
<sequence length="184" mass="20817">MAYPRHGLRFGEINETNGTAEEVAAIKKIGRIVGPMNAVLRVPQYAINFSRMGDFFFKQQVIPRDVHELAIIYVGRHWNAQFEWFAHRAIAIKEGLPAHICDAIEQGRRPENMNENQRIVYDFTAELIQNKGVSDKTYAEAKAKFGEKGIIHLIGVIAFYTSVCMVLNVDKFPVPEGVTPMARL</sequence>